<evidence type="ECO:0000256" key="3">
    <source>
        <dbReference type="ARBA" id="ARBA00022729"/>
    </source>
</evidence>
<accession>A0ABX5XSF8</accession>
<reference evidence="5 6" key="1">
    <citation type="submission" date="2019-02" db="EMBL/GenBank/DDBJ databases">
        <title>Deep-cultivation of Planctomycetes and their phenomic and genomic characterization uncovers novel biology.</title>
        <authorList>
            <person name="Wiegand S."/>
            <person name="Jogler M."/>
            <person name="Boedeker C."/>
            <person name="Pinto D."/>
            <person name="Vollmers J."/>
            <person name="Rivas-Marin E."/>
            <person name="Kohn T."/>
            <person name="Peeters S.H."/>
            <person name="Heuer A."/>
            <person name="Rast P."/>
            <person name="Oberbeckmann S."/>
            <person name="Bunk B."/>
            <person name="Jeske O."/>
            <person name="Meyerdierks A."/>
            <person name="Storesund J.E."/>
            <person name="Kallscheuer N."/>
            <person name="Luecker S."/>
            <person name="Lage O.M."/>
            <person name="Pohl T."/>
            <person name="Merkel B.J."/>
            <person name="Hornburger P."/>
            <person name="Mueller R.-W."/>
            <person name="Bruemmer F."/>
            <person name="Labrenz M."/>
            <person name="Spormann A.M."/>
            <person name="Op den Camp H."/>
            <person name="Overmann J."/>
            <person name="Amann R."/>
            <person name="Jetten M.S.M."/>
            <person name="Mascher T."/>
            <person name="Medema M.H."/>
            <person name="Devos D.P."/>
            <person name="Kaster A.-K."/>
            <person name="Ovreas L."/>
            <person name="Rohde M."/>
            <person name="Galperin M.Y."/>
            <person name="Jogler C."/>
        </authorList>
    </citation>
    <scope>NUCLEOTIDE SEQUENCE [LARGE SCALE GENOMIC DNA]</scope>
    <source>
        <strain evidence="5 6">TBK1r</strain>
    </source>
</reference>
<evidence type="ECO:0000313" key="6">
    <source>
        <dbReference type="Proteomes" id="UP000318081"/>
    </source>
</evidence>
<evidence type="ECO:0000259" key="4">
    <source>
        <dbReference type="Pfam" id="PF09084"/>
    </source>
</evidence>
<dbReference type="PANTHER" id="PTHR30024:SF47">
    <property type="entry name" value="TAURINE-BINDING PERIPLASMIC PROTEIN"/>
    <property type="match status" value="1"/>
</dbReference>
<dbReference type="RefSeq" id="WP_145212275.1">
    <property type="nucleotide sequence ID" value="NZ_CP036432.1"/>
</dbReference>
<organism evidence="5 6">
    <name type="scientific">Stieleria magnilauensis</name>
    <dbReference type="NCBI Taxonomy" id="2527963"/>
    <lineage>
        <taxon>Bacteria</taxon>
        <taxon>Pseudomonadati</taxon>
        <taxon>Planctomycetota</taxon>
        <taxon>Planctomycetia</taxon>
        <taxon>Pirellulales</taxon>
        <taxon>Pirellulaceae</taxon>
        <taxon>Stieleria</taxon>
    </lineage>
</organism>
<protein>
    <submittedName>
        <fullName evidence="5">Aliphatic sulfonates-binding protein</fullName>
    </submittedName>
</protein>
<dbReference type="Proteomes" id="UP000318081">
    <property type="component" value="Chromosome"/>
</dbReference>
<keyword evidence="3" id="KW-0732">Signal</keyword>
<feature type="domain" description="SsuA/THI5-like" evidence="4">
    <location>
        <begin position="50"/>
        <end position="252"/>
    </location>
</feature>
<evidence type="ECO:0000313" key="5">
    <source>
        <dbReference type="EMBL" id="QDV84261.1"/>
    </source>
</evidence>
<dbReference type="PANTHER" id="PTHR30024">
    <property type="entry name" value="ALIPHATIC SULFONATES-BINDING PROTEIN-RELATED"/>
    <property type="match status" value="1"/>
</dbReference>
<dbReference type="InterPro" id="IPR015168">
    <property type="entry name" value="SsuA/THI5"/>
</dbReference>
<comment type="subcellular location">
    <subcellularLocation>
        <location evidence="1">Periplasm</location>
    </subcellularLocation>
</comment>
<evidence type="ECO:0000256" key="1">
    <source>
        <dbReference type="ARBA" id="ARBA00004418"/>
    </source>
</evidence>
<keyword evidence="6" id="KW-1185">Reference proteome</keyword>
<evidence type="ECO:0000256" key="2">
    <source>
        <dbReference type="ARBA" id="ARBA00010742"/>
    </source>
</evidence>
<sequence>MRRKRLSVALVVIAGVFAVLAIETLENWSGKRETETPLLLGTNLWLGYEPLFLARDLGHFDENSVRLVECASSSQVIRQFRDNTIQAAALTMDEVLLLRERGLDLRVVLVMDISQGGDAILAQGDVQDLADLRGRKVGVENSALGAFVLTRALQKVDLSVQDVTIVSVEADEHEQTFLSQKIDAVVTFDPVRSRLLAAGAIQLFDSTDMPNEIVDVLVVRADAWEQHQSHLVTALRGWFKALEYLRENPDEALRRVSLRIKLTPEQIRQSQKGLHAPNLQQNLSLLAGQPSPLEENSHRLSKVMVDNALLGKEVVLSDCISAEPLMEVSAR</sequence>
<dbReference type="Gene3D" id="3.40.190.10">
    <property type="entry name" value="Periplasmic binding protein-like II"/>
    <property type="match status" value="2"/>
</dbReference>
<proteinExistence type="inferred from homology"/>
<dbReference type="EMBL" id="CP036432">
    <property type="protein sequence ID" value="QDV84261.1"/>
    <property type="molecule type" value="Genomic_DNA"/>
</dbReference>
<dbReference type="SUPFAM" id="SSF53850">
    <property type="entry name" value="Periplasmic binding protein-like II"/>
    <property type="match status" value="1"/>
</dbReference>
<name>A0ABX5XSF8_9BACT</name>
<dbReference type="Pfam" id="PF09084">
    <property type="entry name" value="NMT1"/>
    <property type="match status" value="1"/>
</dbReference>
<comment type="similarity">
    <text evidence="2">Belongs to the bacterial solute-binding protein SsuA/TauA family.</text>
</comment>
<gene>
    <name evidence="5" type="primary">ssuA</name>
    <name evidence="5" type="ORF">TBK1r_32060</name>
</gene>